<evidence type="ECO:0000256" key="4">
    <source>
        <dbReference type="PROSITE-ProRule" id="PRU01161"/>
    </source>
</evidence>
<feature type="compositionally biased region" description="Polar residues" evidence="5">
    <location>
        <begin position="1"/>
        <end position="12"/>
    </location>
</feature>
<dbReference type="InterPro" id="IPR050301">
    <property type="entry name" value="NTE"/>
</dbReference>
<evidence type="ECO:0000313" key="7">
    <source>
        <dbReference type="EMBL" id="TBO31262.1"/>
    </source>
</evidence>
<feature type="short sequence motif" description="GXSXG" evidence="4">
    <location>
        <begin position="59"/>
        <end position="63"/>
    </location>
</feature>
<proteinExistence type="predicted"/>
<evidence type="ECO:0000256" key="1">
    <source>
        <dbReference type="ARBA" id="ARBA00022801"/>
    </source>
</evidence>
<dbReference type="AlphaFoldDB" id="A0A4Q9H492"/>
<keyword evidence="2 4" id="KW-0442">Lipid degradation</keyword>
<feature type="short sequence motif" description="GXGXXG" evidence="4">
    <location>
        <begin position="31"/>
        <end position="36"/>
    </location>
</feature>
<dbReference type="EMBL" id="SIXI01000003">
    <property type="protein sequence ID" value="TBO31262.1"/>
    <property type="molecule type" value="Genomic_DNA"/>
</dbReference>
<gene>
    <name evidence="7" type="ORF">EYS42_08425</name>
</gene>
<evidence type="ECO:0000259" key="6">
    <source>
        <dbReference type="PROSITE" id="PS51635"/>
    </source>
</evidence>
<dbReference type="GO" id="GO:0016042">
    <property type="term" value="P:lipid catabolic process"/>
    <property type="evidence" value="ECO:0007669"/>
    <property type="project" value="UniProtKB-UniRule"/>
</dbReference>
<feature type="short sequence motif" description="DGA/G" evidence="4">
    <location>
        <begin position="228"/>
        <end position="230"/>
    </location>
</feature>
<keyword evidence="8" id="KW-1185">Reference proteome</keyword>
<protein>
    <submittedName>
        <fullName evidence="7">Patatin-like phospholipase family protein</fullName>
    </submittedName>
</protein>
<dbReference type="GO" id="GO:0016787">
    <property type="term" value="F:hydrolase activity"/>
    <property type="evidence" value="ECO:0007669"/>
    <property type="project" value="UniProtKB-UniRule"/>
</dbReference>
<dbReference type="RefSeq" id="WP_130967717.1">
    <property type="nucleotide sequence ID" value="NZ_SIXI01000003.1"/>
</dbReference>
<evidence type="ECO:0000256" key="5">
    <source>
        <dbReference type="SAM" id="MobiDB-lite"/>
    </source>
</evidence>
<feature type="region of interest" description="Disordered" evidence="5">
    <location>
        <begin position="1"/>
        <end position="23"/>
    </location>
</feature>
<reference evidence="7 8" key="1">
    <citation type="submission" date="2019-02" db="EMBL/GenBank/DDBJ databases">
        <title>Aquabacterium sp. strain KMB7.</title>
        <authorList>
            <person name="Chen W.-M."/>
        </authorList>
    </citation>
    <scope>NUCLEOTIDE SEQUENCE [LARGE SCALE GENOMIC DNA]</scope>
    <source>
        <strain evidence="7 8">KMB7</strain>
    </source>
</reference>
<dbReference type="InterPro" id="IPR002641">
    <property type="entry name" value="PNPLA_dom"/>
</dbReference>
<dbReference type="Pfam" id="PF01734">
    <property type="entry name" value="Patatin"/>
    <property type="match status" value="1"/>
</dbReference>
<name>A0A4Q9H492_9BURK</name>
<dbReference type="PANTHER" id="PTHR14226">
    <property type="entry name" value="NEUROPATHY TARGET ESTERASE/SWISS CHEESE D.MELANOGASTER"/>
    <property type="match status" value="1"/>
</dbReference>
<dbReference type="Gene3D" id="3.40.1090.10">
    <property type="entry name" value="Cytosolic phospholipase A2 catalytic domain"/>
    <property type="match status" value="2"/>
</dbReference>
<dbReference type="PROSITE" id="PS51635">
    <property type="entry name" value="PNPLA"/>
    <property type="match status" value="1"/>
</dbReference>
<feature type="active site" description="Nucleophile" evidence="4">
    <location>
        <position position="61"/>
    </location>
</feature>
<organism evidence="7 8">
    <name type="scientific">Aquabacterium lacunae</name>
    <dbReference type="NCBI Taxonomy" id="2528630"/>
    <lineage>
        <taxon>Bacteria</taxon>
        <taxon>Pseudomonadati</taxon>
        <taxon>Pseudomonadota</taxon>
        <taxon>Betaproteobacteria</taxon>
        <taxon>Burkholderiales</taxon>
        <taxon>Aquabacterium</taxon>
    </lineage>
</organism>
<evidence type="ECO:0000313" key="8">
    <source>
        <dbReference type="Proteomes" id="UP000292120"/>
    </source>
</evidence>
<feature type="active site" description="Proton acceptor" evidence="4">
    <location>
        <position position="228"/>
    </location>
</feature>
<comment type="caution">
    <text evidence="7">The sequence shown here is derived from an EMBL/GenBank/DDBJ whole genome shotgun (WGS) entry which is preliminary data.</text>
</comment>
<evidence type="ECO:0000256" key="2">
    <source>
        <dbReference type="ARBA" id="ARBA00022963"/>
    </source>
</evidence>
<dbReference type="SUPFAM" id="SSF52151">
    <property type="entry name" value="FabD/lysophospholipase-like"/>
    <property type="match status" value="1"/>
</dbReference>
<sequence length="379" mass="41421">MPRQATTASSPAHLQADTAGPRPRVNLALQGGGSHGAFTWGVLDRLLDDDGVDIGALSGTSAGALNGAVLLSGHALSLRKAPGDMAKARRNAQRALASFWKDVSRHGPLFSPMTLDLSDGRLKPQFNFDQLPVYQWMTLFTRAFSPYEFNPLNLNPLRDVVRRHVVVDALHEVCCRDGIQLFVTATSARTGQPRVFTGAELSIDALMASACLPFIFQAVNIDGEDYWDGGYTGNPALFPLIYDTDDEDIVLVKINPLSRSETPTRSMEIIERLSEITFNTSLIGEMRAIAFVKRLLKEDRLPSGRYKDLRLHMVADDDGLAPFNASSKTNTDANFLKALHKLGHAAASRWLAAHRADLGQRSTLDIEGTFLNPPKDVAA</sequence>
<keyword evidence="1 4" id="KW-0378">Hydrolase</keyword>
<dbReference type="Proteomes" id="UP000292120">
    <property type="component" value="Unassembled WGS sequence"/>
</dbReference>
<dbReference type="PANTHER" id="PTHR14226:SF78">
    <property type="entry name" value="SLR0060 PROTEIN"/>
    <property type="match status" value="1"/>
</dbReference>
<evidence type="ECO:0000256" key="3">
    <source>
        <dbReference type="ARBA" id="ARBA00023098"/>
    </source>
</evidence>
<dbReference type="InterPro" id="IPR016035">
    <property type="entry name" value="Acyl_Trfase/lysoPLipase"/>
</dbReference>
<feature type="domain" description="PNPLA" evidence="6">
    <location>
        <begin position="27"/>
        <end position="241"/>
    </location>
</feature>
<keyword evidence="3 4" id="KW-0443">Lipid metabolism</keyword>
<accession>A0A4Q9H492</accession>
<dbReference type="OrthoDB" id="9770965at2"/>